<dbReference type="InterPro" id="IPR012661">
    <property type="entry name" value="CHP02448"/>
</dbReference>
<accession>A0AAP2S5E5</accession>
<evidence type="ECO:0000313" key="3">
    <source>
        <dbReference type="EMBL" id="SDO25326.1"/>
    </source>
</evidence>
<dbReference type="NCBIfam" id="TIGR02448">
    <property type="entry name" value="conserverd hypothetical protein"/>
    <property type="match status" value="1"/>
</dbReference>
<keyword evidence="1" id="KW-0732">Signal</keyword>
<dbReference type="EMBL" id="WJZX01000087">
    <property type="protein sequence ID" value="MCF5657052.1"/>
    <property type="molecule type" value="Genomic_DNA"/>
</dbReference>
<reference evidence="3 4" key="1">
    <citation type="submission" date="2016-10" db="EMBL/GenBank/DDBJ databases">
        <authorList>
            <person name="Varghese N."/>
            <person name="Submissions S."/>
        </authorList>
    </citation>
    <scope>NUCLEOTIDE SEQUENCE [LARGE SCALE GENOMIC DNA]</scope>
    <source>
        <strain evidence="3 4">BS2776</strain>
    </source>
</reference>
<dbReference type="GeneID" id="45490238"/>
<protein>
    <submittedName>
        <fullName evidence="2">DUF2388 domain-containing protein</fullName>
    </submittedName>
</protein>
<evidence type="ECO:0000313" key="4">
    <source>
        <dbReference type="Proteomes" id="UP000181903"/>
    </source>
</evidence>
<feature type="chain" id="PRO_5043004127" evidence="1">
    <location>
        <begin position="25"/>
        <end position="105"/>
    </location>
</feature>
<evidence type="ECO:0000256" key="1">
    <source>
        <dbReference type="SAM" id="SignalP"/>
    </source>
</evidence>
<dbReference type="Pfam" id="PF09498">
    <property type="entry name" value="DUF2388"/>
    <property type="match status" value="1"/>
</dbReference>
<gene>
    <name evidence="2" type="ORF">GIV46_18740</name>
    <name evidence="3" type="ORF">SAMN04490208_3125</name>
</gene>
<dbReference type="AlphaFoldDB" id="A0AAP2S5E5"/>
<evidence type="ECO:0000313" key="5">
    <source>
        <dbReference type="Proteomes" id="UP000814126"/>
    </source>
</evidence>
<dbReference type="Proteomes" id="UP000181903">
    <property type="component" value="Chromosome I"/>
</dbReference>
<dbReference type="EMBL" id="LT629706">
    <property type="protein sequence ID" value="SDO25326.1"/>
    <property type="molecule type" value="Genomic_DNA"/>
</dbReference>
<feature type="signal peptide" evidence="1">
    <location>
        <begin position="1"/>
        <end position="24"/>
    </location>
</feature>
<keyword evidence="4" id="KW-1185">Reference proteome</keyword>
<proteinExistence type="predicted"/>
<name>A0AAP2S5E5_9PSED</name>
<dbReference type="RefSeq" id="WP_015373425.1">
    <property type="nucleotide sequence ID" value="NZ_CP142150.1"/>
</dbReference>
<organism evidence="2 5">
    <name type="scientific">Pseudomonas poae</name>
    <dbReference type="NCBI Taxonomy" id="200451"/>
    <lineage>
        <taxon>Bacteria</taxon>
        <taxon>Pseudomonadati</taxon>
        <taxon>Pseudomonadota</taxon>
        <taxon>Gammaproteobacteria</taxon>
        <taxon>Pseudomonadales</taxon>
        <taxon>Pseudomonadaceae</taxon>
        <taxon>Pseudomonas</taxon>
    </lineage>
</organism>
<dbReference type="Proteomes" id="UP000814126">
    <property type="component" value="Unassembled WGS sequence"/>
</dbReference>
<sequence>MAFSYRLFTVALLMCVGWSPLASAFDVTVQSTVVSVYATSKVTSAPFDRKRILAARDDAAAFIATDGQWRGARLESALDYLRRTRPKLHASDLELAQAILVQSSS</sequence>
<evidence type="ECO:0000313" key="2">
    <source>
        <dbReference type="EMBL" id="MCF5657052.1"/>
    </source>
</evidence>
<reference evidence="2" key="2">
    <citation type="submission" date="2019-11" db="EMBL/GenBank/DDBJ databases">
        <title>Epiphytic Pseudomonas syringae from cherry orchards.</title>
        <authorList>
            <person name="Hulin M.T."/>
        </authorList>
    </citation>
    <scope>NUCLEOTIDE SEQUENCE</scope>
    <source>
        <strain evidence="2">PA-2-1F</strain>
    </source>
</reference>